<feature type="transmembrane region" description="Helical" evidence="6">
    <location>
        <begin position="269"/>
        <end position="293"/>
    </location>
</feature>
<dbReference type="GO" id="GO:0016020">
    <property type="term" value="C:membrane"/>
    <property type="evidence" value="ECO:0007669"/>
    <property type="project" value="UniProtKB-SubCell"/>
</dbReference>
<feature type="transmembrane region" description="Helical" evidence="6">
    <location>
        <begin position="181"/>
        <end position="208"/>
    </location>
</feature>
<keyword evidence="3 6" id="KW-1133">Transmembrane helix</keyword>
<dbReference type="PANTHER" id="PTHR46641">
    <property type="entry name" value="FMRFAMIDE RECEPTOR-RELATED"/>
    <property type="match status" value="1"/>
</dbReference>
<keyword evidence="2 6" id="KW-0812">Transmembrane</keyword>
<dbReference type="GO" id="GO:0008528">
    <property type="term" value="F:G protein-coupled peptide receptor activity"/>
    <property type="evidence" value="ECO:0007669"/>
    <property type="project" value="InterPro"/>
</dbReference>
<dbReference type="InterPro" id="IPR052954">
    <property type="entry name" value="GPCR-Ligand_Int"/>
</dbReference>
<reference evidence="9" key="2">
    <citation type="submission" date="2023-11" db="UniProtKB">
        <authorList>
            <consortium name="WormBaseParasite"/>
        </authorList>
    </citation>
    <scope>IDENTIFICATION</scope>
</reference>
<name>A0AA85K6R2_TRIRE</name>
<evidence type="ECO:0000256" key="5">
    <source>
        <dbReference type="SAM" id="MobiDB-lite"/>
    </source>
</evidence>
<dbReference type="PROSITE" id="PS50262">
    <property type="entry name" value="G_PROTEIN_RECEP_F1_2"/>
    <property type="match status" value="1"/>
</dbReference>
<dbReference type="Pfam" id="PF10324">
    <property type="entry name" value="7TM_GPCR_Srw"/>
    <property type="match status" value="1"/>
</dbReference>
<evidence type="ECO:0000313" key="8">
    <source>
        <dbReference type="Proteomes" id="UP000050795"/>
    </source>
</evidence>
<keyword evidence="4 6" id="KW-0472">Membrane</keyword>
<accession>A0AA85K6R2</accession>
<feature type="region of interest" description="Disordered" evidence="5">
    <location>
        <begin position="234"/>
        <end position="264"/>
    </location>
</feature>
<feature type="transmembrane region" description="Helical" evidence="6">
    <location>
        <begin position="23"/>
        <end position="47"/>
    </location>
</feature>
<dbReference type="SUPFAM" id="SSF81321">
    <property type="entry name" value="Family A G protein-coupled receptor-like"/>
    <property type="match status" value="1"/>
</dbReference>
<evidence type="ECO:0000256" key="3">
    <source>
        <dbReference type="ARBA" id="ARBA00022989"/>
    </source>
</evidence>
<proteinExistence type="predicted"/>
<dbReference type="PANTHER" id="PTHR46641:SF25">
    <property type="entry name" value="CNMAMIDE RECEPTOR-RELATED"/>
    <property type="match status" value="1"/>
</dbReference>
<evidence type="ECO:0000256" key="6">
    <source>
        <dbReference type="SAM" id="Phobius"/>
    </source>
</evidence>
<evidence type="ECO:0000256" key="1">
    <source>
        <dbReference type="ARBA" id="ARBA00004370"/>
    </source>
</evidence>
<organism evidence="8 9">
    <name type="scientific">Trichobilharzia regenti</name>
    <name type="common">Nasal bird schistosome</name>
    <dbReference type="NCBI Taxonomy" id="157069"/>
    <lineage>
        <taxon>Eukaryota</taxon>
        <taxon>Metazoa</taxon>
        <taxon>Spiralia</taxon>
        <taxon>Lophotrochozoa</taxon>
        <taxon>Platyhelminthes</taxon>
        <taxon>Trematoda</taxon>
        <taxon>Digenea</taxon>
        <taxon>Strigeidida</taxon>
        <taxon>Schistosomatoidea</taxon>
        <taxon>Schistosomatidae</taxon>
        <taxon>Trichobilharzia</taxon>
    </lineage>
</organism>
<dbReference type="Proteomes" id="UP000050795">
    <property type="component" value="Unassembled WGS sequence"/>
</dbReference>
<dbReference type="AlphaFoldDB" id="A0AA85K6R2"/>
<feature type="domain" description="G-protein coupled receptors family 1 profile" evidence="7">
    <location>
        <begin position="38"/>
        <end position="330"/>
    </location>
</feature>
<evidence type="ECO:0000259" key="7">
    <source>
        <dbReference type="PROSITE" id="PS50262"/>
    </source>
</evidence>
<evidence type="ECO:0000256" key="4">
    <source>
        <dbReference type="ARBA" id="ARBA00023136"/>
    </source>
</evidence>
<keyword evidence="8" id="KW-1185">Reference proteome</keyword>
<feature type="transmembrane region" description="Helical" evidence="6">
    <location>
        <begin position="141"/>
        <end position="161"/>
    </location>
</feature>
<dbReference type="InterPro" id="IPR017452">
    <property type="entry name" value="GPCR_Rhodpsn_7TM"/>
</dbReference>
<evidence type="ECO:0000313" key="9">
    <source>
        <dbReference type="WBParaSite" id="TREG1_66040.1"/>
    </source>
</evidence>
<dbReference type="WBParaSite" id="TREG1_66040.1">
    <property type="protein sequence ID" value="TREG1_66040.1"/>
    <property type="gene ID" value="TREG1_66040"/>
</dbReference>
<protein>
    <submittedName>
        <fullName evidence="9">G_PROTEIN_RECEP_F1_2 domain-containing protein</fullName>
    </submittedName>
</protein>
<dbReference type="Gene3D" id="1.20.1070.10">
    <property type="entry name" value="Rhodopsin 7-helix transmembrane proteins"/>
    <property type="match status" value="1"/>
</dbReference>
<comment type="subcellular location">
    <subcellularLocation>
        <location evidence="1">Membrane</location>
    </subcellularLocation>
</comment>
<reference evidence="8" key="1">
    <citation type="submission" date="2022-06" db="EMBL/GenBank/DDBJ databases">
        <authorList>
            <person name="Berger JAMES D."/>
            <person name="Berger JAMES D."/>
        </authorList>
    </citation>
    <scope>NUCLEOTIDE SEQUENCE [LARGE SCALE GENOMIC DNA]</scope>
</reference>
<feature type="compositionally biased region" description="Low complexity" evidence="5">
    <location>
        <begin position="236"/>
        <end position="247"/>
    </location>
</feature>
<sequence>MILLIDANNTQYHPKVHHSLTTFYSIVPIIILIIGIPGNLLSMVIWLKRISVTVGSTSLLIGVMCMTDTYVVAHGCLRQWIIGITDEQTDIRIKLNCGIPLFLFTFTTDLSTWIIILLCIERAICVWTPVRFKQWCRLEHGITALVIVILSLISLNIHYVWTVHVNDNSCAPKPEYRAFHFYWPYIDFAIYSFIPLAFILLVNISIIWRMKTTSLAVKHARNTATTTKTVLPKPASSTMLNTTTSSSQGKTILQKDKSSKHREQRSSRVLRTVVCMTISHFVLTMPIVFYYLFEYRFCIDSGEWINVCDTIERVTVILQMINHMTHFFIYSCTSSIFLSDFNRLCKTKQLKCCLSLSTPNTRLINNYNENTTIIASVPVCTTPCTAPSLTTTADNHMVTCSQ</sequence>
<dbReference type="InterPro" id="IPR019427">
    <property type="entry name" value="7TM_GPCR_serpentine_rcpt_Srw"/>
</dbReference>
<evidence type="ECO:0000256" key="2">
    <source>
        <dbReference type="ARBA" id="ARBA00022692"/>
    </source>
</evidence>
<feature type="transmembrane region" description="Helical" evidence="6">
    <location>
        <begin position="59"/>
        <end position="81"/>
    </location>
</feature>
<feature type="transmembrane region" description="Helical" evidence="6">
    <location>
        <begin position="101"/>
        <end position="120"/>
    </location>
</feature>